<feature type="compositionally biased region" description="Low complexity" evidence="1">
    <location>
        <begin position="1"/>
        <end position="18"/>
    </location>
</feature>
<evidence type="ECO:0000313" key="2">
    <source>
        <dbReference type="EMBL" id="MBW0547247.1"/>
    </source>
</evidence>
<keyword evidence="3" id="KW-1185">Reference proteome</keyword>
<evidence type="ECO:0000256" key="1">
    <source>
        <dbReference type="SAM" id="MobiDB-lite"/>
    </source>
</evidence>
<reference evidence="2" key="1">
    <citation type="submission" date="2021-03" db="EMBL/GenBank/DDBJ databases">
        <title>Draft genome sequence of rust myrtle Austropuccinia psidii MF-1, a brazilian biotype.</title>
        <authorList>
            <person name="Quecine M.C."/>
            <person name="Pachon D.M.R."/>
            <person name="Bonatelli M.L."/>
            <person name="Correr F.H."/>
            <person name="Franceschini L.M."/>
            <person name="Leite T.F."/>
            <person name="Margarido G.R.A."/>
            <person name="Almeida C.A."/>
            <person name="Ferrarezi J.A."/>
            <person name="Labate C.A."/>
        </authorList>
    </citation>
    <scope>NUCLEOTIDE SEQUENCE</scope>
    <source>
        <strain evidence="2">MF-1</strain>
    </source>
</reference>
<gene>
    <name evidence="2" type="ORF">O181_086962</name>
</gene>
<proteinExistence type="predicted"/>
<dbReference type="EMBL" id="AVOT02052304">
    <property type="protein sequence ID" value="MBW0547247.1"/>
    <property type="molecule type" value="Genomic_DNA"/>
</dbReference>
<evidence type="ECO:0000313" key="3">
    <source>
        <dbReference type="Proteomes" id="UP000765509"/>
    </source>
</evidence>
<dbReference type="Proteomes" id="UP000765509">
    <property type="component" value="Unassembled WGS sequence"/>
</dbReference>
<organism evidence="2 3">
    <name type="scientific">Austropuccinia psidii MF-1</name>
    <dbReference type="NCBI Taxonomy" id="1389203"/>
    <lineage>
        <taxon>Eukaryota</taxon>
        <taxon>Fungi</taxon>
        <taxon>Dikarya</taxon>
        <taxon>Basidiomycota</taxon>
        <taxon>Pucciniomycotina</taxon>
        <taxon>Pucciniomycetes</taxon>
        <taxon>Pucciniales</taxon>
        <taxon>Sphaerophragmiaceae</taxon>
        <taxon>Austropuccinia</taxon>
    </lineage>
</organism>
<feature type="region of interest" description="Disordered" evidence="1">
    <location>
        <begin position="39"/>
        <end position="62"/>
    </location>
</feature>
<feature type="region of interest" description="Disordered" evidence="1">
    <location>
        <begin position="1"/>
        <end position="20"/>
    </location>
</feature>
<dbReference type="AlphaFoldDB" id="A0A9Q3INS9"/>
<comment type="caution">
    <text evidence="2">The sequence shown here is derived from an EMBL/GenBank/DDBJ whole genome shotgun (WGS) entry which is preliminary data.</text>
</comment>
<name>A0A9Q3INS9_9BASI</name>
<sequence length="150" mass="16325">MPCEQNPQQPTPGPSGTQWSEEELFHSKQKVFINAILTFEGSPTPPIPGPSEVPDSQVLPTEKDSTCEAEREVALTNLIEEPFEIPPVALENQIPSSHLAQGTPQSDNEALQEMNQLATKPHDSSSNCSQINKQNLVGAFLIAPHDSLCE</sequence>
<protein>
    <submittedName>
        <fullName evidence="2">Uncharacterized protein</fullName>
    </submittedName>
</protein>
<accession>A0A9Q3INS9</accession>